<dbReference type="AlphaFoldDB" id="A0A058ZKD7"/>
<gene>
    <name evidence="2" type="ORF">ATO10_13659</name>
</gene>
<sequence>MIVILTISFACASMIALSAYLQVDASWWKGIAATIALFIGGIAVIWLLQSSDGFDATSPAAFLGFGLWLCALMVGLGVLAALLLRRWVKPAKVVTMTFGISFVLCSGGLILASFT</sequence>
<reference evidence="2 3" key="1">
    <citation type="submission" date="2013-04" db="EMBL/GenBank/DDBJ databases">
        <title>Shimia sp. 22II-S11-Z10 Genome Sequencing.</title>
        <authorList>
            <person name="Lai Q."/>
            <person name="Li G."/>
            <person name="Shao Z."/>
        </authorList>
    </citation>
    <scope>NUCLEOTIDE SEQUENCE [LARGE SCALE GENOMIC DNA]</scope>
    <source>
        <strain evidence="3">22II-S11-Z10</strain>
    </source>
</reference>
<evidence type="ECO:0000313" key="3">
    <source>
        <dbReference type="Proteomes" id="UP000024836"/>
    </source>
</evidence>
<protein>
    <submittedName>
        <fullName evidence="2">Uncharacterized protein</fullName>
    </submittedName>
</protein>
<name>A0A058ZKD7_9RHOB</name>
<feature type="transmembrane region" description="Helical" evidence="1">
    <location>
        <begin position="96"/>
        <end position="114"/>
    </location>
</feature>
<accession>A0A058ZKD7</accession>
<evidence type="ECO:0000256" key="1">
    <source>
        <dbReference type="SAM" id="Phobius"/>
    </source>
</evidence>
<dbReference type="RefSeq" id="WP_035252537.1">
    <property type="nucleotide sequence ID" value="NZ_AQQY01000010.1"/>
</dbReference>
<dbReference type="STRING" id="1461693.ATO10_13659"/>
<feature type="transmembrane region" description="Helical" evidence="1">
    <location>
        <begin position="60"/>
        <end position="84"/>
    </location>
</feature>
<keyword evidence="1" id="KW-0812">Transmembrane</keyword>
<proteinExistence type="predicted"/>
<dbReference type="EMBL" id="AQQY01000010">
    <property type="protein sequence ID" value="KCV81231.1"/>
    <property type="molecule type" value="Genomic_DNA"/>
</dbReference>
<organism evidence="2 3">
    <name type="scientific">Actibacterium atlanticum</name>
    <dbReference type="NCBI Taxonomy" id="1461693"/>
    <lineage>
        <taxon>Bacteria</taxon>
        <taxon>Pseudomonadati</taxon>
        <taxon>Pseudomonadota</taxon>
        <taxon>Alphaproteobacteria</taxon>
        <taxon>Rhodobacterales</taxon>
        <taxon>Roseobacteraceae</taxon>
        <taxon>Actibacterium</taxon>
    </lineage>
</organism>
<keyword evidence="1" id="KW-0472">Membrane</keyword>
<keyword evidence="1" id="KW-1133">Transmembrane helix</keyword>
<dbReference type="Proteomes" id="UP000024836">
    <property type="component" value="Unassembled WGS sequence"/>
</dbReference>
<feature type="transmembrane region" description="Helical" evidence="1">
    <location>
        <begin position="28"/>
        <end position="48"/>
    </location>
</feature>
<keyword evidence="3" id="KW-1185">Reference proteome</keyword>
<comment type="caution">
    <text evidence="2">The sequence shown here is derived from an EMBL/GenBank/DDBJ whole genome shotgun (WGS) entry which is preliminary data.</text>
</comment>
<evidence type="ECO:0000313" key="2">
    <source>
        <dbReference type="EMBL" id="KCV81231.1"/>
    </source>
</evidence>